<dbReference type="InterPro" id="IPR024768">
    <property type="entry name" value="Marf1"/>
</dbReference>
<reference evidence="6" key="1">
    <citation type="submission" date="2025-08" db="UniProtKB">
        <authorList>
            <consortium name="RefSeq"/>
        </authorList>
    </citation>
    <scope>IDENTIFICATION</scope>
</reference>
<feature type="domain" description="NYN" evidence="2">
    <location>
        <begin position="30"/>
        <end position="166"/>
    </location>
</feature>
<evidence type="ECO:0000313" key="6">
    <source>
        <dbReference type="RefSeq" id="XP_010276554.1"/>
    </source>
</evidence>
<dbReference type="eggNOG" id="ENOG502QWNR">
    <property type="taxonomic scope" value="Eukaryota"/>
</dbReference>
<dbReference type="Pfam" id="PF01936">
    <property type="entry name" value="NYN"/>
    <property type="match status" value="1"/>
</dbReference>
<evidence type="ECO:0000256" key="1">
    <source>
        <dbReference type="SAM" id="MobiDB-lite"/>
    </source>
</evidence>
<dbReference type="Pfam" id="PF14418">
    <property type="entry name" value="OHA"/>
    <property type="match status" value="1"/>
</dbReference>
<dbReference type="PANTHER" id="PTHR14379:SF7">
    <property type="entry name" value="ENDONUCLEASE OR GLYCOSYL HYDROLASE-RELATED"/>
    <property type="match status" value="1"/>
</dbReference>
<dbReference type="InterPro" id="IPR025677">
    <property type="entry name" value="OST-HTH-assoc_dom"/>
</dbReference>
<gene>
    <name evidence="6" type="primary">LOC104611264</name>
</gene>
<organism evidence="5 6">
    <name type="scientific">Nelumbo nucifera</name>
    <name type="common">Sacred lotus</name>
    <dbReference type="NCBI Taxonomy" id="4432"/>
    <lineage>
        <taxon>Eukaryota</taxon>
        <taxon>Viridiplantae</taxon>
        <taxon>Streptophyta</taxon>
        <taxon>Embryophyta</taxon>
        <taxon>Tracheophyta</taxon>
        <taxon>Spermatophyta</taxon>
        <taxon>Magnoliopsida</taxon>
        <taxon>Proteales</taxon>
        <taxon>Nelumbonaceae</taxon>
        <taxon>Nelumbo</taxon>
    </lineage>
</organism>
<dbReference type="OMA" id="DCDPHAI"/>
<evidence type="ECO:0000259" key="3">
    <source>
        <dbReference type="Pfam" id="PF14418"/>
    </source>
</evidence>
<feature type="region of interest" description="Disordered" evidence="1">
    <location>
        <begin position="232"/>
        <end position="362"/>
    </location>
</feature>
<dbReference type="PANTHER" id="PTHR14379">
    <property type="entry name" value="LIMKAIN B LKAP"/>
    <property type="match status" value="1"/>
</dbReference>
<proteinExistence type="predicted"/>
<dbReference type="GO" id="GO:0005777">
    <property type="term" value="C:peroxisome"/>
    <property type="evidence" value="ECO:0007669"/>
    <property type="project" value="InterPro"/>
</dbReference>
<feature type="domain" description="DUF7625" evidence="4">
    <location>
        <begin position="471"/>
        <end position="564"/>
    </location>
</feature>
<dbReference type="InParanoid" id="A0A1U8B6C5"/>
<dbReference type="KEGG" id="nnu:104611264"/>
<dbReference type="Gene3D" id="3.40.50.1010">
    <property type="entry name" value="5'-nuclease"/>
    <property type="match status" value="1"/>
</dbReference>
<accession>A0A1U8B6C5</accession>
<dbReference type="GO" id="GO:0004540">
    <property type="term" value="F:RNA nuclease activity"/>
    <property type="evidence" value="ECO:0007669"/>
    <property type="project" value="InterPro"/>
</dbReference>
<dbReference type="CDD" id="cd10910">
    <property type="entry name" value="PIN_limkain_b1_N_like"/>
    <property type="match status" value="1"/>
</dbReference>
<evidence type="ECO:0000259" key="4">
    <source>
        <dbReference type="Pfam" id="PF24620"/>
    </source>
</evidence>
<protein>
    <submittedName>
        <fullName evidence="6">Uncharacterized protein LOC104611264</fullName>
    </submittedName>
</protein>
<evidence type="ECO:0000313" key="5">
    <source>
        <dbReference type="Proteomes" id="UP000189703"/>
    </source>
</evidence>
<dbReference type="GeneID" id="104611264"/>
<sequence>MGGGGSGYPAVSSAVPTEVVRAEPQYVSAKTSVWWDIENCQVPKGCDPHAIAQNISSALAKMNYCGPVSISAYGDTNRLPASVQHALSSTGVALYHVPAGVKDASDKKILVDMLFWAVDNPAPANYLLISGDRDFSNALHQLRMRRYNILLAQPQNASAPLIAAAKSVWLWTSLLAGGSPLPNGGSPQLGNNNNISNSDVLKKPIVDPLNVKLSDSISEGWSLGSQKFSTTGWSGDNSKYKGKQNRRNPSQPNISRASSAPVGIQESQTNGNSHSSGYTQPKHFKEAPHEFFSSNKPKPPSRGPSPIHHPGNPDSSWIPGNSFPINYQNQYPQQTRPNNIPMQPSLAPGNLFPPNPSTYGSHQVPPMPDGPPFTSGPPTNVQDIGRINISEYTNSIQTPPSFQQRNGGEPRPNSMMGSPNHVLQNGHILHKTPPFCSDNMSSRYPPCGPECPPSSSAMSSNAVSGNGVWGTPGCPQPSEYVQGLIGVVLLALNTLKNDMMAPTEANICDCIRHGDPKHRNTDVRKALDYAIEQQMVVKQVLGALHYYVGKNERLWKCIDPLGGNPKQYPKPIWDGIQKFLYSPVGRSAIMASQCRYEAASILRNMCLKDLVLGDVLKILNMAITNKKWIIPHQSGWQPITIALVETETDAATRTSF</sequence>
<feature type="domain" description="OST-HTH associated" evidence="3">
    <location>
        <begin position="592"/>
        <end position="646"/>
    </location>
</feature>
<dbReference type="GO" id="GO:0010468">
    <property type="term" value="P:regulation of gene expression"/>
    <property type="evidence" value="ECO:0007669"/>
    <property type="project" value="InterPro"/>
</dbReference>
<dbReference type="InterPro" id="IPR021139">
    <property type="entry name" value="NYN"/>
</dbReference>
<evidence type="ECO:0000259" key="2">
    <source>
        <dbReference type="Pfam" id="PF01936"/>
    </source>
</evidence>
<feature type="compositionally biased region" description="Polar residues" evidence="1">
    <location>
        <begin position="393"/>
        <end position="406"/>
    </location>
</feature>
<name>A0A1U8B6C5_NELNU</name>
<keyword evidence="5" id="KW-1185">Reference proteome</keyword>
<dbReference type="Proteomes" id="UP000189703">
    <property type="component" value="Unplaced"/>
</dbReference>
<dbReference type="AlphaFoldDB" id="A0A1U8B6C5"/>
<feature type="compositionally biased region" description="Polar residues" evidence="1">
    <location>
        <begin position="313"/>
        <end position="342"/>
    </location>
</feature>
<feature type="compositionally biased region" description="Polar residues" evidence="1">
    <location>
        <begin position="247"/>
        <end position="258"/>
    </location>
</feature>
<dbReference type="InterPro" id="IPR056042">
    <property type="entry name" value="DUF7625"/>
</dbReference>
<dbReference type="RefSeq" id="XP_010276554.1">
    <property type="nucleotide sequence ID" value="XM_010278252.2"/>
</dbReference>
<dbReference type="OrthoDB" id="549353at2759"/>
<dbReference type="STRING" id="4432.A0A1U8B6C5"/>
<feature type="compositionally biased region" description="Polar residues" evidence="1">
    <location>
        <begin position="265"/>
        <end position="279"/>
    </location>
</feature>
<feature type="region of interest" description="Disordered" evidence="1">
    <location>
        <begin position="393"/>
        <end position="418"/>
    </location>
</feature>
<dbReference type="Pfam" id="PF24620">
    <property type="entry name" value="DUF7625"/>
    <property type="match status" value="1"/>
</dbReference>
<dbReference type="FunCoup" id="A0A1U8B6C5">
    <property type="interactions" value="761"/>
</dbReference>